<sequence length="307" mass="31096">MTTNPNTGNYDDGVPGYGQPGGPVSQDPYAPDPYATPAGQQSKSDTAKEEAREVGRESKAAGEHVKETAKGEAKQVAQEAKQKARGLMSELGDDVYGQASTQQQRAASGLRSIGDELRSMSQNSEGSGTATHLVSQAADKASNMAGWLENRDPGSLLDECKRFARQRPGAFLAIAAGAGLLAGRLTRGMTADSGGSGQAGQGATQYGGAHRATPAVTDYDYDTQSAAGFAAPGAQTGSALGGAAGAPETIGYPAATPTGATERQETNSGLGGAAGTPETISYPEEPPTGGRGTAIPERDPYEGGGSR</sequence>
<evidence type="ECO:0000313" key="2">
    <source>
        <dbReference type="EMBL" id="SDQ50830.1"/>
    </source>
</evidence>
<feature type="region of interest" description="Disordered" evidence="1">
    <location>
        <begin position="190"/>
        <end position="209"/>
    </location>
</feature>
<gene>
    <name evidence="2" type="ORF">SAMN04489742_1397</name>
</gene>
<dbReference type="STRING" id="37928.SAMN04489742_1397"/>
<feature type="region of interest" description="Disordered" evidence="1">
    <location>
        <begin position="234"/>
        <end position="307"/>
    </location>
</feature>
<dbReference type="KEGG" id="acry:AC20117_10380"/>
<feature type="compositionally biased region" description="Polar residues" evidence="1">
    <location>
        <begin position="119"/>
        <end position="134"/>
    </location>
</feature>
<feature type="region of interest" description="Disordered" evidence="1">
    <location>
        <begin position="1"/>
        <end position="137"/>
    </location>
</feature>
<keyword evidence="3" id="KW-1185">Reference proteome</keyword>
<feature type="compositionally biased region" description="Basic and acidic residues" evidence="1">
    <location>
        <begin position="45"/>
        <end position="73"/>
    </location>
</feature>
<feature type="compositionally biased region" description="Low complexity" evidence="1">
    <location>
        <begin position="22"/>
        <end position="38"/>
    </location>
</feature>
<reference evidence="2 3" key="1">
    <citation type="submission" date="2016-10" db="EMBL/GenBank/DDBJ databases">
        <authorList>
            <person name="de Groot N.N."/>
        </authorList>
    </citation>
    <scope>NUCLEOTIDE SEQUENCE [LARGE SCALE GENOMIC DNA]</scope>
    <source>
        <strain evidence="2 3">DSM 20117</strain>
    </source>
</reference>
<proteinExistence type="predicted"/>
<protein>
    <submittedName>
        <fullName evidence="2">Uncharacterized protein</fullName>
    </submittedName>
</protein>
<evidence type="ECO:0000313" key="3">
    <source>
        <dbReference type="Proteomes" id="UP000181917"/>
    </source>
</evidence>
<dbReference type="AlphaFoldDB" id="A0A1H1BGF5"/>
<dbReference type="RefSeq" id="WP_074699800.1">
    <property type="nucleotide sequence ID" value="NZ_CP018863.1"/>
</dbReference>
<accession>A0A1H1BGF5</accession>
<dbReference type="EMBL" id="FNKH01000002">
    <property type="protein sequence ID" value="SDQ50830.1"/>
    <property type="molecule type" value="Genomic_DNA"/>
</dbReference>
<organism evidence="2 3">
    <name type="scientific">Crystallibacter crystallopoietes</name>
    <dbReference type="NCBI Taxonomy" id="37928"/>
    <lineage>
        <taxon>Bacteria</taxon>
        <taxon>Bacillati</taxon>
        <taxon>Actinomycetota</taxon>
        <taxon>Actinomycetes</taxon>
        <taxon>Micrococcales</taxon>
        <taxon>Micrococcaceae</taxon>
        <taxon>Crystallibacter</taxon>
    </lineage>
</organism>
<dbReference type="OrthoDB" id="4578793at2"/>
<name>A0A1H1BGF5_9MICC</name>
<evidence type="ECO:0000256" key="1">
    <source>
        <dbReference type="SAM" id="MobiDB-lite"/>
    </source>
</evidence>
<dbReference type="Proteomes" id="UP000181917">
    <property type="component" value="Unassembled WGS sequence"/>
</dbReference>